<dbReference type="Proteomes" id="UP001175211">
    <property type="component" value="Unassembled WGS sequence"/>
</dbReference>
<accession>A0AA39KEX6</accession>
<name>A0AA39KEX6_ARMTA</name>
<gene>
    <name evidence="2" type="ORF">EV420DRAFT_293923</name>
</gene>
<organism evidence="2 3">
    <name type="scientific">Armillaria tabescens</name>
    <name type="common">Ringless honey mushroom</name>
    <name type="synonym">Agaricus tabescens</name>
    <dbReference type="NCBI Taxonomy" id="1929756"/>
    <lineage>
        <taxon>Eukaryota</taxon>
        <taxon>Fungi</taxon>
        <taxon>Dikarya</taxon>
        <taxon>Basidiomycota</taxon>
        <taxon>Agaricomycotina</taxon>
        <taxon>Agaricomycetes</taxon>
        <taxon>Agaricomycetidae</taxon>
        <taxon>Agaricales</taxon>
        <taxon>Marasmiineae</taxon>
        <taxon>Physalacriaceae</taxon>
        <taxon>Desarmillaria</taxon>
    </lineage>
</organism>
<proteinExistence type="predicted"/>
<sequence>MESSTKIPKPPKLRKNEPICDLLHYLEPAGISKSDFETIKTYIRISSFQCHWGLIPLKFRNEQPAHAWREFEAAVLQKYPRLHKFEHAWPIEAYFDRWVRNDRYKKIYRDKAKTGDRTPSRGISEPDNKKIKLEEGYTFSRPYRTRTVLGDISNISHSQVSSFRRNGHPSPSSPALKSKDAVPLVYIQSPTSDPGSTRASFQPLVNFPFVRASTIDCVGLLSQSLTPPRIPSGAPISVPLAADVPASNVAQASTPARGTDGSTSSGPAPSLVSSSLAEDGESFPRSPEACLTCGAQPEVDQTYNSELLRFLDANRENNLLSILRMAGIFTNHHLHLLIQMNEKERDGFFHLLSPGYLNEVTAMNMKKRLEDYAQRSTSHKSSSSTEGDAIPEPSEDVEDELLDRTCLPDRFAQVMQISRDKYDELAKTISICFKRTVTENPEELYFHDITGSQWNAFVSEVSQAHPFVSYYAKMWPIENYVRSQMKATSTSPQVFIALRPLLPL</sequence>
<feature type="compositionally biased region" description="Polar residues" evidence="1">
    <location>
        <begin position="159"/>
        <end position="175"/>
    </location>
</feature>
<evidence type="ECO:0000256" key="1">
    <source>
        <dbReference type="SAM" id="MobiDB-lite"/>
    </source>
</evidence>
<dbReference type="AlphaFoldDB" id="A0AA39KEX6"/>
<feature type="region of interest" description="Disordered" evidence="1">
    <location>
        <begin position="159"/>
        <end position="179"/>
    </location>
</feature>
<feature type="region of interest" description="Disordered" evidence="1">
    <location>
        <begin position="372"/>
        <end position="397"/>
    </location>
</feature>
<evidence type="ECO:0000313" key="2">
    <source>
        <dbReference type="EMBL" id="KAK0459850.1"/>
    </source>
</evidence>
<keyword evidence="3" id="KW-1185">Reference proteome</keyword>
<comment type="caution">
    <text evidence="2">The sequence shown here is derived from an EMBL/GenBank/DDBJ whole genome shotgun (WGS) entry which is preliminary data.</text>
</comment>
<feature type="compositionally biased region" description="Low complexity" evidence="1">
    <location>
        <begin position="262"/>
        <end position="277"/>
    </location>
</feature>
<evidence type="ECO:0000313" key="3">
    <source>
        <dbReference type="Proteomes" id="UP001175211"/>
    </source>
</evidence>
<protein>
    <submittedName>
        <fullName evidence="2">Uncharacterized protein</fullName>
    </submittedName>
</protein>
<reference evidence="2" key="1">
    <citation type="submission" date="2023-06" db="EMBL/GenBank/DDBJ databases">
        <authorList>
            <consortium name="Lawrence Berkeley National Laboratory"/>
            <person name="Ahrendt S."/>
            <person name="Sahu N."/>
            <person name="Indic B."/>
            <person name="Wong-Bajracharya J."/>
            <person name="Merenyi Z."/>
            <person name="Ke H.-M."/>
            <person name="Monk M."/>
            <person name="Kocsube S."/>
            <person name="Drula E."/>
            <person name="Lipzen A."/>
            <person name="Balint B."/>
            <person name="Henrissat B."/>
            <person name="Andreopoulos B."/>
            <person name="Martin F.M."/>
            <person name="Harder C.B."/>
            <person name="Rigling D."/>
            <person name="Ford K.L."/>
            <person name="Foster G.D."/>
            <person name="Pangilinan J."/>
            <person name="Papanicolaou A."/>
            <person name="Barry K."/>
            <person name="LaButti K."/>
            <person name="Viragh M."/>
            <person name="Koriabine M."/>
            <person name="Yan M."/>
            <person name="Riley R."/>
            <person name="Champramary S."/>
            <person name="Plett K.L."/>
            <person name="Tsai I.J."/>
            <person name="Slot J."/>
            <person name="Sipos G."/>
            <person name="Plett J."/>
            <person name="Nagy L.G."/>
            <person name="Grigoriev I.V."/>
        </authorList>
    </citation>
    <scope>NUCLEOTIDE SEQUENCE</scope>
    <source>
        <strain evidence="2">CCBAS 213</strain>
    </source>
</reference>
<dbReference type="RefSeq" id="XP_060332047.1">
    <property type="nucleotide sequence ID" value="XM_060481568.1"/>
</dbReference>
<dbReference type="GeneID" id="85365116"/>
<feature type="region of interest" description="Disordered" evidence="1">
    <location>
        <begin position="249"/>
        <end position="289"/>
    </location>
</feature>
<dbReference type="EMBL" id="JAUEPS010000014">
    <property type="protein sequence ID" value="KAK0459850.1"/>
    <property type="molecule type" value="Genomic_DNA"/>
</dbReference>